<dbReference type="Proteomes" id="UP000249493">
    <property type="component" value="Unassembled WGS sequence"/>
</dbReference>
<gene>
    <name evidence="1" type="ORF">DOZ80_02660</name>
</gene>
<accession>A0A327NCJ1</accession>
<evidence type="ECO:0000313" key="1">
    <source>
        <dbReference type="EMBL" id="RAI72463.1"/>
    </source>
</evidence>
<protein>
    <submittedName>
        <fullName evidence="1">Uncharacterized protein</fullName>
    </submittedName>
</protein>
<reference evidence="1 2" key="1">
    <citation type="submission" date="2018-06" db="EMBL/GenBank/DDBJ databases">
        <authorList>
            <person name="Zhirakovskaya E."/>
        </authorList>
    </citation>
    <scope>NUCLEOTIDE SEQUENCE [LARGE SCALE GENOMIC DNA]</scope>
    <source>
        <strain evidence="1 2">LY3</strain>
    </source>
</reference>
<organism evidence="1 2">
    <name type="scientific">Pseudomonas fluorescens</name>
    <dbReference type="NCBI Taxonomy" id="294"/>
    <lineage>
        <taxon>Bacteria</taxon>
        <taxon>Pseudomonadati</taxon>
        <taxon>Pseudomonadota</taxon>
        <taxon>Gammaproteobacteria</taxon>
        <taxon>Pseudomonadales</taxon>
        <taxon>Pseudomonadaceae</taxon>
        <taxon>Pseudomonas</taxon>
    </lineage>
</organism>
<name>A0A327NCJ1_PSEFL</name>
<sequence length="117" mass="13383">MERLARMYWIKTYGAKLSDFRFHRYPTVIERARVAVADPDVVGYLLCALERSPKITGLLFCDPAQKYPEGLPIHALPVVDRSQRAGYDVFTTIDGGVFVVAHWLFQNGALDRFDRVH</sequence>
<evidence type="ECO:0000313" key="2">
    <source>
        <dbReference type="Proteomes" id="UP000249493"/>
    </source>
</evidence>
<comment type="caution">
    <text evidence="1">The sequence shown here is derived from an EMBL/GenBank/DDBJ whole genome shotgun (WGS) entry which is preliminary data.</text>
</comment>
<dbReference type="AlphaFoldDB" id="A0A327NCJ1"/>
<proteinExistence type="predicted"/>
<dbReference type="EMBL" id="QLIN01000001">
    <property type="protein sequence ID" value="RAI72463.1"/>
    <property type="molecule type" value="Genomic_DNA"/>
</dbReference>